<accession>A0A2A2LL25</accession>
<sequence>MTPPFNYKSFNAAYNAVLDRRGVGGFDENCRHEDELLRCMKDVNSPSDCLSIDNFVAWFNVSQQDAAQFRQAYFVQKYQCRDGRQLIRGNFACFHNASNSSEVVICEDAYRRREFDGQDLCPSFNNYTLCMEMAYSDLCADAGSEYICNVEEIKFTELLCIQIACLIAVERSDDVQSGGSACVIGEVLLLTGEGCQLFLGIFFLNSGSEKMASILLRFCSNCSHLAVCHSMLGASGSDVEGEGLNAFWRLVDVTASDAVDA</sequence>
<name>A0A2A2LL25_9BILA</name>
<reference evidence="1 2" key="1">
    <citation type="journal article" date="2017" name="Curr. Biol.">
        <title>Genome architecture and evolution of a unichromosomal asexual nematode.</title>
        <authorList>
            <person name="Fradin H."/>
            <person name="Zegar C."/>
            <person name="Gutwein M."/>
            <person name="Lucas J."/>
            <person name="Kovtun M."/>
            <person name="Corcoran D."/>
            <person name="Baugh L.R."/>
            <person name="Kiontke K."/>
            <person name="Gunsalus K."/>
            <person name="Fitch D.H."/>
            <person name="Piano F."/>
        </authorList>
    </citation>
    <scope>NUCLEOTIDE SEQUENCE [LARGE SCALE GENOMIC DNA]</scope>
    <source>
        <strain evidence="1">PF1309</strain>
    </source>
</reference>
<dbReference type="Proteomes" id="UP000218231">
    <property type="component" value="Unassembled WGS sequence"/>
</dbReference>
<evidence type="ECO:0000313" key="1">
    <source>
        <dbReference type="EMBL" id="PAV86840.1"/>
    </source>
</evidence>
<dbReference type="PANTHER" id="PTHR35014:SF1">
    <property type="entry name" value="INFECTION RESPONSE PROTEIN"/>
    <property type="match status" value="1"/>
</dbReference>
<keyword evidence="2" id="KW-1185">Reference proteome</keyword>
<organism evidence="1 2">
    <name type="scientific">Diploscapter pachys</name>
    <dbReference type="NCBI Taxonomy" id="2018661"/>
    <lineage>
        <taxon>Eukaryota</taxon>
        <taxon>Metazoa</taxon>
        <taxon>Ecdysozoa</taxon>
        <taxon>Nematoda</taxon>
        <taxon>Chromadorea</taxon>
        <taxon>Rhabditida</taxon>
        <taxon>Rhabditina</taxon>
        <taxon>Rhabditomorpha</taxon>
        <taxon>Rhabditoidea</taxon>
        <taxon>Rhabditidae</taxon>
        <taxon>Diploscapter</taxon>
    </lineage>
</organism>
<dbReference type="PANTHER" id="PTHR35014">
    <property type="entry name" value="INFECTION RESPONSE PROTEIN-RELATED"/>
    <property type="match status" value="1"/>
</dbReference>
<gene>
    <name evidence="1" type="ORF">WR25_04615</name>
</gene>
<dbReference type="EMBL" id="LIAE01006629">
    <property type="protein sequence ID" value="PAV86840.1"/>
    <property type="molecule type" value="Genomic_DNA"/>
</dbReference>
<protein>
    <submittedName>
        <fullName evidence="1">Uncharacterized protein</fullName>
    </submittedName>
</protein>
<dbReference type="AlphaFoldDB" id="A0A2A2LL25"/>
<comment type="caution">
    <text evidence="1">The sequence shown here is derived from an EMBL/GenBank/DDBJ whole genome shotgun (WGS) entry which is preliminary data.</text>
</comment>
<evidence type="ECO:0000313" key="2">
    <source>
        <dbReference type="Proteomes" id="UP000218231"/>
    </source>
</evidence>
<proteinExistence type="predicted"/>